<feature type="transmembrane region" description="Helical" evidence="12">
    <location>
        <begin position="291"/>
        <end position="312"/>
    </location>
</feature>
<evidence type="ECO:0000256" key="9">
    <source>
        <dbReference type="ARBA" id="ARBA00023201"/>
    </source>
</evidence>
<evidence type="ECO:0000256" key="4">
    <source>
        <dbReference type="ARBA" id="ARBA00022692"/>
    </source>
</evidence>
<evidence type="ECO:0000256" key="3">
    <source>
        <dbReference type="ARBA" id="ARBA00022448"/>
    </source>
</evidence>
<comment type="subcellular location">
    <subcellularLocation>
        <location evidence="1">Membrane</location>
        <topology evidence="1">Multi-pass membrane protein</topology>
    </subcellularLocation>
</comment>
<keyword evidence="5" id="KW-0769">Symport</keyword>
<dbReference type="InterPro" id="IPR036259">
    <property type="entry name" value="MFS_trans_sf"/>
</dbReference>
<comment type="function">
    <text evidence="10">May be an inorganic phosphate cotransporter.</text>
</comment>
<dbReference type="PANTHER" id="PTHR11662:SF280">
    <property type="entry name" value="FI21844P1-RELATED"/>
    <property type="match status" value="1"/>
</dbReference>
<dbReference type="GO" id="GO:0015293">
    <property type="term" value="F:symporter activity"/>
    <property type="evidence" value="ECO:0007669"/>
    <property type="project" value="UniProtKB-KW"/>
</dbReference>
<evidence type="ECO:0000259" key="13">
    <source>
        <dbReference type="PROSITE" id="PS50850"/>
    </source>
</evidence>
<sequence length="460" mass="50818">MTVSKEDEYSEEDFRGKPGFRHIQVFLLFLIMSFGFSFRSNISMAVVAMTDDNNENYFDWSMQSQSVILSSFTWGYVVSQFPGGELAARFGGKLLLCLCLAVNSLLSFVTPFGANLGGWQLVCACRVVQGFGQGILMPCMHHLIGKWAPLEEKSRIGTFIYSGAQFGIALQMLISGYLVSAFGWPGIFYTNGIMGTALLILYIIFGADSPQTSRWISKKERFYIQTSLGQVGGHKRLPTPWKKMWTSLPFISLIIANCAQNWGLWTLMTLIPSYLSQVQGVSIKSNGLMSAIPYLAIFIFSFPFGYLADLVIRKKWCSLTITRKIFNSIGFFGPGFALIGLSYAPADVTIAVVLLTVVMILNAGHFTGFLLGHIDMAPNFAGTMSGITNGFANVLSIFAPLAAGLILIDETDANDWRKVFYLSSGIYIGCNIFYLIFGSSARQDWNEPNKSAGKIIKKIL</sequence>
<evidence type="ECO:0000256" key="1">
    <source>
        <dbReference type="ARBA" id="ARBA00004141"/>
    </source>
</evidence>
<dbReference type="GO" id="GO:0006814">
    <property type="term" value="P:sodium ion transport"/>
    <property type="evidence" value="ECO:0007669"/>
    <property type="project" value="UniProtKB-KW"/>
</dbReference>
<keyword evidence="4 12" id="KW-0812">Transmembrane</keyword>
<dbReference type="Pfam" id="PF07690">
    <property type="entry name" value="MFS_1"/>
    <property type="match status" value="1"/>
</dbReference>
<evidence type="ECO:0000256" key="6">
    <source>
        <dbReference type="ARBA" id="ARBA00022989"/>
    </source>
</evidence>
<comment type="similarity">
    <text evidence="2">Belongs to the major facilitator superfamily. Sodium/anion cotransporter family.</text>
</comment>
<dbReference type="PANTHER" id="PTHR11662">
    <property type="entry name" value="SOLUTE CARRIER FAMILY 17"/>
    <property type="match status" value="1"/>
</dbReference>
<evidence type="ECO:0000256" key="2">
    <source>
        <dbReference type="ARBA" id="ARBA00008586"/>
    </source>
</evidence>
<dbReference type="InterPro" id="IPR011701">
    <property type="entry name" value="MFS"/>
</dbReference>
<keyword evidence="9" id="KW-0739">Sodium transport</keyword>
<dbReference type="FunFam" id="1.20.1250.20:FF:000144">
    <property type="entry name" value="Picot, isoform B"/>
    <property type="match status" value="1"/>
</dbReference>
<keyword evidence="6 12" id="KW-1133">Transmembrane helix</keyword>
<feature type="transmembrane region" description="Helical" evidence="12">
    <location>
        <begin position="25"/>
        <end position="48"/>
    </location>
</feature>
<dbReference type="FunFam" id="1.20.1250.20:FF:000003">
    <property type="entry name" value="Solute carrier family 17 member 3"/>
    <property type="match status" value="1"/>
</dbReference>
<feature type="transmembrane region" description="Helical" evidence="12">
    <location>
        <begin position="350"/>
        <end position="374"/>
    </location>
</feature>
<evidence type="ECO:0000256" key="10">
    <source>
        <dbReference type="ARBA" id="ARBA00054632"/>
    </source>
</evidence>
<reference evidence="14 15" key="1">
    <citation type="submission" date="2024-06" db="EMBL/GenBank/DDBJ databases">
        <title>A chromosome-level genome assembly of beet webworm, Loxostege sticticalis.</title>
        <authorList>
            <person name="Zhang Y."/>
        </authorList>
    </citation>
    <scope>NUCLEOTIDE SEQUENCE [LARGE SCALE GENOMIC DNA]</scope>
    <source>
        <strain evidence="14">AQ028</strain>
        <tissue evidence="14">Male pupae</tissue>
    </source>
</reference>
<protein>
    <recommendedName>
        <fullName evidence="11">Putative inorganic phosphate cotransporter</fullName>
    </recommendedName>
</protein>
<evidence type="ECO:0000313" key="15">
    <source>
        <dbReference type="Proteomes" id="UP001549921"/>
    </source>
</evidence>
<accession>A0ABD0TAZ9</accession>
<dbReference type="CDD" id="cd17318">
    <property type="entry name" value="MFS_SLC17"/>
    <property type="match status" value="1"/>
</dbReference>
<keyword evidence="8 12" id="KW-0472">Membrane</keyword>
<comment type="caution">
    <text evidence="14">The sequence shown here is derived from an EMBL/GenBank/DDBJ whole genome shotgun (WGS) entry which is preliminary data.</text>
</comment>
<keyword evidence="3" id="KW-0813">Transport</keyword>
<evidence type="ECO:0000256" key="8">
    <source>
        <dbReference type="ARBA" id="ARBA00023136"/>
    </source>
</evidence>
<dbReference type="SUPFAM" id="SSF103473">
    <property type="entry name" value="MFS general substrate transporter"/>
    <property type="match status" value="1"/>
</dbReference>
<dbReference type="GO" id="GO:0016020">
    <property type="term" value="C:membrane"/>
    <property type="evidence" value="ECO:0007669"/>
    <property type="project" value="UniProtKB-SubCell"/>
</dbReference>
<dbReference type="InterPro" id="IPR020846">
    <property type="entry name" value="MFS_dom"/>
</dbReference>
<dbReference type="AlphaFoldDB" id="A0ABD0TAZ9"/>
<feature type="transmembrane region" description="Helical" evidence="12">
    <location>
        <begin position="186"/>
        <end position="205"/>
    </location>
</feature>
<feature type="transmembrane region" description="Helical" evidence="12">
    <location>
        <begin position="324"/>
        <end position="344"/>
    </location>
</feature>
<evidence type="ECO:0000313" key="14">
    <source>
        <dbReference type="EMBL" id="KAL0839190.1"/>
    </source>
</evidence>
<keyword evidence="7" id="KW-0915">Sodium</keyword>
<evidence type="ECO:0000256" key="11">
    <source>
        <dbReference type="ARBA" id="ARBA00068450"/>
    </source>
</evidence>
<name>A0ABD0TAZ9_LOXSC</name>
<evidence type="ECO:0000256" key="12">
    <source>
        <dbReference type="SAM" id="Phobius"/>
    </source>
</evidence>
<evidence type="ECO:0000256" key="5">
    <source>
        <dbReference type="ARBA" id="ARBA00022847"/>
    </source>
</evidence>
<dbReference type="Gene3D" id="1.20.1250.20">
    <property type="entry name" value="MFS general substrate transporter like domains"/>
    <property type="match status" value="2"/>
</dbReference>
<gene>
    <name evidence="14" type="ORF">ABMA28_017158</name>
</gene>
<feature type="domain" description="Major facilitator superfamily (MFS) profile" evidence="13">
    <location>
        <begin position="21"/>
        <end position="442"/>
    </location>
</feature>
<dbReference type="Proteomes" id="UP001549921">
    <property type="component" value="Unassembled WGS sequence"/>
</dbReference>
<feature type="transmembrane region" description="Helical" evidence="12">
    <location>
        <begin position="158"/>
        <end position="180"/>
    </location>
</feature>
<evidence type="ECO:0000256" key="7">
    <source>
        <dbReference type="ARBA" id="ARBA00023053"/>
    </source>
</evidence>
<dbReference type="PROSITE" id="PS50850">
    <property type="entry name" value="MFS"/>
    <property type="match status" value="1"/>
</dbReference>
<proteinExistence type="inferred from homology"/>
<feature type="transmembrane region" description="Helical" evidence="12">
    <location>
        <begin position="420"/>
        <end position="437"/>
    </location>
</feature>
<organism evidence="14 15">
    <name type="scientific">Loxostege sticticalis</name>
    <name type="common">Beet webworm moth</name>
    <dbReference type="NCBI Taxonomy" id="481309"/>
    <lineage>
        <taxon>Eukaryota</taxon>
        <taxon>Metazoa</taxon>
        <taxon>Ecdysozoa</taxon>
        <taxon>Arthropoda</taxon>
        <taxon>Hexapoda</taxon>
        <taxon>Insecta</taxon>
        <taxon>Pterygota</taxon>
        <taxon>Neoptera</taxon>
        <taxon>Endopterygota</taxon>
        <taxon>Lepidoptera</taxon>
        <taxon>Glossata</taxon>
        <taxon>Ditrysia</taxon>
        <taxon>Pyraloidea</taxon>
        <taxon>Crambidae</taxon>
        <taxon>Pyraustinae</taxon>
        <taxon>Loxostege</taxon>
    </lineage>
</organism>
<feature type="transmembrane region" description="Helical" evidence="12">
    <location>
        <begin position="386"/>
        <end position="408"/>
    </location>
</feature>
<dbReference type="InterPro" id="IPR050382">
    <property type="entry name" value="MFS_Na/Anion_cotransporter"/>
</dbReference>
<keyword evidence="9" id="KW-0406">Ion transport</keyword>
<dbReference type="EMBL" id="JBEDNZ010000009">
    <property type="protein sequence ID" value="KAL0839190.1"/>
    <property type="molecule type" value="Genomic_DNA"/>
</dbReference>
<feature type="transmembrane region" description="Helical" evidence="12">
    <location>
        <begin position="250"/>
        <end position="271"/>
    </location>
</feature>